<keyword evidence="3" id="KW-0804">Transcription</keyword>
<dbReference type="GO" id="GO:0003700">
    <property type="term" value="F:DNA-binding transcription factor activity"/>
    <property type="evidence" value="ECO:0007669"/>
    <property type="project" value="InterPro"/>
</dbReference>
<evidence type="ECO:0000313" key="5">
    <source>
        <dbReference type="EMBL" id="PWR20021.1"/>
    </source>
</evidence>
<dbReference type="InterPro" id="IPR023187">
    <property type="entry name" value="Tscrpt_reg_MarR-type_CS"/>
</dbReference>
<keyword evidence="2" id="KW-0238">DNA-binding</keyword>
<dbReference type="InterPro" id="IPR039422">
    <property type="entry name" value="MarR/SlyA-like"/>
</dbReference>
<dbReference type="SUPFAM" id="SSF46785">
    <property type="entry name" value="Winged helix' DNA-binding domain"/>
    <property type="match status" value="1"/>
</dbReference>
<evidence type="ECO:0000313" key="6">
    <source>
        <dbReference type="Proteomes" id="UP000246077"/>
    </source>
</evidence>
<dbReference type="PANTHER" id="PTHR33164:SF44">
    <property type="entry name" value="TRANSCRIPTIONAL REGULATORY PROTEIN"/>
    <property type="match status" value="1"/>
</dbReference>
<keyword evidence="1" id="KW-0805">Transcription regulation</keyword>
<dbReference type="OrthoDB" id="9799368at2"/>
<dbReference type="PRINTS" id="PR00598">
    <property type="entry name" value="HTHMARR"/>
</dbReference>
<evidence type="ECO:0000256" key="2">
    <source>
        <dbReference type="ARBA" id="ARBA00023125"/>
    </source>
</evidence>
<dbReference type="EMBL" id="QGLF01000004">
    <property type="protein sequence ID" value="PWR20021.1"/>
    <property type="molecule type" value="Genomic_DNA"/>
</dbReference>
<organism evidence="5 6">
    <name type="scientific">Zavarzinia compransoris</name>
    <dbReference type="NCBI Taxonomy" id="1264899"/>
    <lineage>
        <taxon>Bacteria</taxon>
        <taxon>Pseudomonadati</taxon>
        <taxon>Pseudomonadota</taxon>
        <taxon>Alphaproteobacteria</taxon>
        <taxon>Rhodospirillales</taxon>
        <taxon>Zavarziniaceae</taxon>
        <taxon>Zavarzinia</taxon>
    </lineage>
</organism>
<dbReference type="Proteomes" id="UP000246077">
    <property type="component" value="Unassembled WGS sequence"/>
</dbReference>
<proteinExistence type="predicted"/>
<evidence type="ECO:0000256" key="3">
    <source>
        <dbReference type="ARBA" id="ARBA00023163"/>
    </source>
</evidence>
<dbReference type="GO" id="GO:0006950">
    <property type="term" value="P:response to stress"/>
    <property type="evidence" value="ECO:0007669"/>
    <property type="project" value="TreeGrafter"/>
</dbReference>
<feature type="domain" description="HTH marR-type" evidence="4">
    <location>
        <begin position="17"/>
        <end position="152"/>
    </location>
</feature>
<evidence type="ECO:0000256" key="1">
    <source>
        <dbReference type="ARBA" id="ARBA00023015"/>
    </source>
</evidence>
<dbReference type="PROSITE" id="PS01117">
    <property type="entry name" value="HTH_MARR_1"/>
    <property type="match status" value="1"/>
</dbReference>
<dbReference type="PANTHER" id="PTHR33164">
    <property type="entry name" value="TRANSCRIPTIONAL REGULATOR, MARR FAMILY"/>
    <property type="match status" value="1"/>
</dbReference>
<sequence>MSSLPQGARPNPLFLRDEEIRQGIELLFFAYRDFTSDADAVLARHGMGRAHHRVIHFVGRRPGMTVNELLGILKITKQSLSRVLSQLIGEGLIAQVQGTRDRRQRLLSLTDKGVELERQLSGLQRSRVTRAYREAGAEAVAGFRSVLIGLINEADRDTVLAAVDKD</sequence>
<comment type="caution">
    <text evidence="5">The sequence shown here is derived from an EMBL/GenBank/DDBJ whole genome shotgun (WGS) entry which is preliminary data.</text>
</comment>
<keyword evidence="6" id="KW-1185">Reference proteome</keyword>
<reference evidence="6" key="1">
    <citation type="submission" date="2018-05" db="EMBL/GenBank/DDBJ databases">
        <title>Zavarzinia sp. HR-AS.</title>
        <authorList>
            <person name="Lee Y."/>
            <person name="Jeon C.O."/>
        </authorList>
    </citation>
    <scope>NUCLEOTIDE SEQUENCE [LARGE SCALE GENOMIC DNA]</scope>
    <source>
        <strain evidence="6">DSM 1231</strain>
    </source>
</reference>
<dbReference type="Pfam" id="PF12802">
    <property type="entry name" value="MarR_2"/>
    <property type="match status" value="1"/>
</dbReference>
<dbReference type="InterPro" id="IPR036388">
    <property type="entry name" value="WH-like_DNA-bd_sf"/>
</dbReference>
<dbReference type="InterPro" id="IPR000835">
    <property type="entry name" value="HTH_MarR-typ"/>
</dbReference>
<evidence type="ECO:0000259" key="4">
    <source>
        <dbReference type="PROSITE" id="PS50995"/>
    </source>
</evidence>
<dbReference type="AlphaFoldDB" id="A0A317E061"/>
<dbReference type="InterPro" id="IPR036390">
    <property type="entry name" value="WH_DNA-bd_sf"/>
</dbReference>
<dbReference type="GO" id="GO:0003677">
    <property type="term" value="F:DNA binding"/>
    <property type="evidence" value="ECO:0007669"/>
    <property type="project" value="UniProtKB-KW"/>
</dbReference>
<name>A0A317E061_9PROT</name>
<gene>
    <name evidence="5" type="ORF">DKG75_16415</name>
</gene>
<dbReference type="SMART" id="SM00347">
    <property type="entry name" value="HTH_MARR"/>
    <property type="match status" value="1"/>
</dbReference>
<dbReference type="Gene3D" id="1.10.10.10">
    <property type="entry name" value="Winged helix-like DNA-binding domain superfamily/Winged helix DNA-binding domain"/>
    <property type="match status" value="1"/>
</dbReference>
<accession>A0A317E061</accession>
<dbReference type="RefSeq" id="WP_109922236.1">
    <property type="nucleotide sequence ID" value="NZ_QGLF01000004.1"/>
</dbReference>
<protein>
    <submittedName>
        <fullName evidence="5">MarR family transcriptional regulator</fullName>
    </submittedName>
</protein>
<dbReference type="PROSITE" id="PS50995">
    <property type="entry name" value="HTH_MARR_2"/>
    <property type="match status" value="1"/>
</dbReference>